<evidence type="ECO:0000256" key="2">
    <source>
        <dbReference type="ARBA" id="ARBA00022539"/>
    </source>
</evidence>
<dbReference type="Gene3D" id="3.90.70.30">
    <property type="entry name" value="Phytochelatin synthase, N-terminal domain"/>
    <property type="match status" value="1"/>
</dbReference>
<dbReference type="GeneID" id="20233927"/>
<dbReference type="InterPro" id="IPR038156">
    <property type="entry name" value="PCS_N_sf"/>
</dbReference>
<keyword evidence="7" id="KW-1185">Reference proteome</keyword>
<organism evidence="6 7">
    <name type="scientific">Lottia gigantea</name>
    <name type="common">Giant owl limpet</name>
    <dbReference type="NCBI Taxonomy" id="225164"/>
    <lineage>
        <taxon>Eukaryota</taxon>
        <taxon>Metazoa</taxon>
        <taxon>Spiralia</taxon>
        <taxon>Lophotrochozoa</taxon>
        <taxon>Mollusca</taxon>
        <taxon>Gastropoda</taxon>
        <taxon>Patellogastropoda</taxon>
        <taxon>Lottioidea</taxon>
        <taxon>Lottiidae</taxon>
        <taxon>Lottia</taxon>
    </lineage>
</organism>
<feature type="domain" description="Peptidase C83" evidence="5">
    <location>
        <begin position="8"/>
        <end position="228"/>
    </location>
</feature>
<dbReference type="HOGENOM" id="CLU_037385_0_0_1"/>
<dbReference type="GO" id="GO:0046872">
    <property type="term" value="F:metal ion binding"/>
    <property type="evidence" value="ECO:0007669"/>
    <property type="project" value="UniProtKB-KW"/>
</dbReference>
<dbReference type="SUPFAM" id="SSF54001">
    <property type="entry name" value="Cysteine proteinases"/>
    <property type="match status" value="1"/>
</dbReference>
<feature type="non-terminal residue" evidence="6">
    <location>
        <position position="234"/>
    </location>
</feature>
<dbReference type="GO" id="GO:0098849">
    <property type="term" value="P:cellular detoxification of cadmium ion"/>
    <property type="evidence" value="ECO:0007669"/>
    <property type="project" value="TreeGrafter"/>
</dbReference>
<evidence type="ECO:0000313" key="6">
    <source>
        <dbReference type="EMBL" id="ESP03342.1"/>
    </source>
</evidence>
<evidence type="ECO:0000256" key="1">
    <source>
        <dbReference type="ARBA" id="ARBA00012468"/>
    </source>
</evidence>
<dbReference type="GO" id="GO:0010273">
    <property type="term" value="P:detoxification of copper ion"/>
    <property type="evidence" value="ECO:0007669"/>
    <property type="project" value="TreeGrafter"/>
</dbReference>
<dbReference type="GO" id="GO:0016756">
    <property type="term" value="F:glutathione gamma-glutamylcysteinyltransferase activity"/>
    <property type="evidence" value="ECO:0007669"/>
    <property type="project" value="UniProtKB-EC"/>
</dbReference>
<dbReference type="PANTHER" id="PTHR33447">
    <property type="entry name" value="GLUTATHIONE GAMMA-GLUTAMYLCYSTEINYLTRANSFERASE"/>
    <property type="match status" value="1"/>
</dbReference>
<evidence type="ECO:0000256" key="4">
    <source>
        <dbReference type="ARBA" id="ARBA00022723"/>
    </source>
</evidence>
<dbReference type="PROSITE" id="PS51443">
    <property type="entry name" value="PCS"/>
    <property type="match status" value="1"/>
</dbReference>
<dbReference type="FunFam" id="3.90.70.30:FF:000001">
    <property type="entry name" value="Glutathione gamma-glutamylcysteinyltransferase 1"/>
    <property type="match status" value="1"/>
</dbReference>
<dbReference type="CTD" id="20233927"/>
<reference evidence="6 7" key="1">
    <citation type="journal article" date="2013" name="Nature">
        <title>Insights into bilaterian evolution from three spiralian genomes.</title>
        <authorList>
            <person name="Simakov O."/>
            <person name="Marletaz F."/>
            <person name="Cho S.J."/>
            <person name="Edsinger-Gonzales E."/>
            <person name="Havlak P."/>
            <person name="Hellsten U."/>
            <person name="Kuo D.H."/>
            <person name="Larsson T."/>
            <person name="Lv J."/>
            <person name="Arendt D."/>
            <person name="Savage R."/>
            <person name="Osoegawa K."/>
            <person name="de Jong P."/>
            <person name="Grimwood J."/>
            <person name="Chapman J.A."/>
            <person name="Shapiro H."/>
            <person name="Aerts A."/>
            <person name="Otillar R.P."/>
            <person name="Terry A.Y."/>
            <person name="Boore J.L."/>
            <person name="Grigoriev I.V."/>
            <person name="Lindberg D.R."/>
            <person name="Seaver E.C."/>
            <person name="Weisblat D.A."/>
            <person name="Putnam N.H."/>
            <person name="Rokhsar D.S."/>
        </authorList>
    </citation>
    <scope>NUCLEOTIDE SEQUENCE [LARGE SCALE GENOMIC DNA]</scope>
</reference>
<evidence type="ECO:0000259" key="5">
    <source>
        <dbReference type="PROSITE" id="PS51443"/>
    </source>
</evidence>
<dbReference type="InterPro" id="IPR007719">
    <property type="entry name" value="PCS_N"/>
</dbReference>
<accession>V4BBC9</accession>
<gene>
    <name evidence="6" type="ORF">LOTGIDRAFT_137593</name>
</gene>
<evidence type="ECO:0000256" key="3">
    <source>
        <dbReference type="ARBA" id="ARBA00022679"/>
    </source>
</evidence>
<name>V4BBC9_LOTGI</name>
<dbReference type="InterPro" id="IPR040409">
    <property type="entry name" value="PCS-like"/>
</dbReference>
<keyword evidence="3" id="KW-0808">Transferase</keyword>
<dbReference type="GO" id="GO:0046938">
    <property type="term" value="P:phytochelatin biosynthetic process"/>
    <property type="evidence" value="ECO:0007669"/>
    <property type="project" value="InterPro"/>
</dbReference>
<dbReference type="OMA" id="YNEQTDR"/>
<dbReference type="Pfam" id="PF05023">
    <property type="entry name" value="Phytochelatin"/>
    <property type="match status" value="1"/>
</dbReference>
<keyword evidence="4" id="KW-0479">Metal-binding</keyword>
<dbReference type="EMBL" id="KB200049">
    <property type="protein sequence ID" value="ESP03342.1"/>
    <property type="molecule type" value="Genomic_DNA"/>
</dbReference>
<sequence>MSNNTAPTPNRNFYRRPLPETCIAFSSDQGKELFKESLLAGNLVCYFKLASQFRTQDEPAFCGLSTLVMVLNALEIDPGLIWKGPWRWYHENMLDCCTPLQIVEQNGINLHQFICIASCNNLNVISTPVDESVDITQFRETVRHYTQQDESFLVASYSRAVLGQTGDGHFSPIGAYHPDRDMLLLLDTARFKYPPHWIPMELFFSAMKAHDKETGQPRGYMILSKQKERSPMVL</sequence>
<protein>
    <recommendedName>
        <fullName evidence="1">glutathione gamma-glutamylcysteinyltransferase</fullName>
        <ecNumber evidence="1">2.3.2.15</ecNumber>
    </recommendedName>
</protein>
<keyword evidence="2" id="KW-0104">Cadmium</keyword>
<evidence type="ECO:0000313" key="7">
    <source>
        <dbReference type="Proteomes" id="UP000030746"/>
    </source>
</evidence>
<dbReference type="InterPro" id="IPR038765">
    <property type="entry name" value="Papain-like_cys_pep_sf"/>
</dbReference>
<dbReference type="OrthoDB" id="448954at2759"/>
<dbReference type="EC" id="2.3.2.15" evidence="1"/>
<dbReference type="RefSeq" id="XP_009046015.1">
    <property type="nucleotide sequence ID" value="XM_009047767.1"/>
</dbReference>
<dbReference type="PANTHER" id="PTHR33447:SF2">
    <property type="entry name" value="GLUTATHIONE GAMMA-GLUTAMYLCYSTEINYLTRANSFERASE"/>
    <property type="match status" value="1"/>
</dbReference>
<proteinExistence type="predicted"/>
<dbReference type="AlphaFoldDB" id="V4BBC9"/>
<dbReference type="KEGG" id="lgi:LOTGIDRAFT_137593"/>
<dbReference type="Proteomes" id="UP000030746">
    <property type="component" value="Unassembled WGS sequence"/>
</dbReference>